<accession>A0A918LGF9</accession>
<reference evidence="1" key="1">
    <citation type="journal article" date="2014" name="Int. J. Syst. Evol. Microbiol.">
        <title>Complete genome sequence of Corynebacterium casei LMG S-19264T (=DSM 44701T), isolated from a smear-ripened cheese.</title>
        <authorList>
            <consortium name="US DOE Joint Genome Institute (JGI-PGF)"/>
            <person name="Walter F."/>
            <person name="Albersmeier A."/>
            <person name="Kalinowski J."/>
            <person name="Ruckert C."/>
        </authorList>
    </citation>
    <scope>NUCLEOTIDE SEQUENCE</scope>
    <source>
        <strain evidence="1">JCM 3276</strain>
    </source>
</reference>
<name>A0A918LGF9_9PSEU</name>
<organism evidence="1 2">
    <name type="scientific">Actinokineospora fastidiosa</name>
    <dbReference type="NCBI Taxonomy" id="1816"/>
    <lineage>
        <taxon>Bacteria</taxon>
        <taxon>Bacillati</taxon>
        <taxon>Actinomycetota</taxon>
        <taxon>Actinomycetes</taxon>
        <taxon>Pseudonocardiales</taxon>
        <taxon>Pseudonocardiaceae</taxon>
        <taxon>Actinokineospora</taxon>
    </lineage>
</organism>
<dbReference type="RefSeq" id="WP_189212373.1">
    <property type="nucleotide sequence ID" value="NZ_BMRB01000003.1"/>
</dbReference>
<dbReference type="AlphaFoldDB" id="A0A918LGF9"/>
<dbReference type="EMBL" id="BMRB01000003">
    <property type="protein sequence ID" value="GGS43795.1"/>
    <property type="molecule type" value="Genomic_DNA"/>
</dbReference>
<dbReference type="Proteomes" id="UP000660680">
    <property type="component" value="Unassembled WGS sequence"/>
</dbReference>
<proteinExistence type="predicted"/>
<evidence type="ECO:0000313" key="1">
    <source>
        <dbReference type="EMBL" id="GGS43795.1"/>
    </source>
</evidence>
<protein>
    <submittedName>
        <fullName evidence="1">Uncharacterized protein</fullName>
    </submittedName>
</protein>
<gene>
    <name evidence="1" type="ORF">GCM10010171_43700</name>
</gene>
<sequence>MDPILVDVAAALAARSATSLYDTVKAWFTRGGRQADVLEAAEGAAPDSPEVAALAEELARAEADDPEFADALRAEWEAARDDPAAGGGVSNRITGTVTGNVLQMKDNNGTISFGS</sequence>
<keyword evidence="2" id="KW-1185">Reference proteome</keyword>
<comment type="caution">
    <text evidence="1">The sequence shown here is derived from an EMBL/GenBank/DDBJ whole genome shotgun (WGS) entry which is preliminary data.</text>
</comment>
<evidence type="ECO:0000313" key="2">
    <source>
        <dbReference type="Proteomes" id="UP000660680"/>
    </source>
</evidence>
<reference evidence="1" key="2">
    <citation type="submission" date="2020-09" db="EMBL/GenBank/DDBJ databases">
        <authorList>
            <person name="Sun Q."/>
            <person name="Ohkuma M."/>
        </authorList>
    </citation>
    <scope>NUCLEOTIDE SEQUENCE</scope>
    <source>
        <strain evidence="1">JCM 3276</strain>
    </source>
</reference>